<reference evidence="1 2" key="1">
    <citation type="submission" date="2017-09" db="EMBL/GenBank/DDBJ databases">
        <title>Whole genomes of Flavobacteriaceae.</title>
        <authorList>
            <person name="Stine C."/>
            <person name="Li C."/>
            <person name="Tadesse D."/>
        </authorList>
    </citation>
    <scope>NUCLEOTIDE SEQUENCE [LARGE SCALE GENOMIC DNA]</scope>
    <source>
        <strain evidence="1 2">ATCC 35036</strain>
    </source>
</reference>
<dbReference type="OrthoDB" id="1090702at2"/>
<dbReference type="RefSeq" id="WP_097553440.1">
    <property type="nucleotide sequence ID" value="NZ_PCMW01000015.1"/>
</dbReference>
<dbReference type="Proteomes" id="UP000220828">
    <property type="component" value="Unassembled WGS sequence"/>
</dbReference>
<evidence type="ECO:0000313" key="2">
    <source>
        <dbReference type="Proteomes" id="UP000220828"/>
    </source>
</evidence>
<dbReference type="AlphaFoldDB" id="A0A2H3KE53"/>
<gene>
    <name evidence="1" type="ORF">B0A77_02460</name>
</gene>
<accession>A0A2H3KE53</accession>
<name>A0A2H3KE53_9FLAO</name>
<comment type="caution">
    <text evidence="1">The sequence shown here is derived from an EMBL/GenBank/DDBJ whole genome shotgun (WGS) entry which is preliminary data.</text>
</comment>
<evidence type="ECO:0000313" key="1">
    <source>
        <dbReference type="EMBL" id="PDS26395.1"/>
    </source>
</evidence>
<organism evidence="1 2">
    <name type="scientific">Flavobacterium branchiophilum</name>
    <dbReference type="NCBI Taxonomy" id="55197"/>
    <lineage>
        <taxon>Bacteria</taxon>
        <taxon>Pseudomonadati</taxon>
        <taxon>Bacteroidota</taxon>
        <taxon>Flavobacteriia</taxon>
        <taxon>Flavobacteriales</taxon>
        <taxon>Flavobacteriaceae</taxon>
        <taxon>Flavobacterium</taxon>
    </lineage>
</organism>
<dbReference type="EMBL" id="PCMW01000015">
    <property type="protein sequence ID" value="PDS26395.1"/>
    <property type="molecule type" value="Genomic_DNA"/>
</dbReference>
<sequence>MKNTYLPINWTDGVKLTKDHFINNYFNFVATVNDYTNVRLNNYNYGIVDEATDTSFEMETKANNANLEVSLKKCHCIAKNGHLIVFNADIYGEDFPQASLFGSSLDPNANDTFYVIVSVNPFNLIPVGVPDPEVVPLHHPNAAPEIKLHIINKNEVNPNFLEGYFLILKKYNFKNGVFDEDTKYIPSVSKLKNNKLLIDFNKNATMELEQIYDFSIKIHKKNIHNSMNNKLVLNTFSLCEKIIGFYTDAIFFLRNRALEEPPILMLEKMVILSNSLMATLALMDEKEKEMLLQYYYEWVDIKPSELLQVISQTNGATYDHNDIYVTLQKTDQFIGIIKKLWKKLSELEYIGVRKENIVISEETKTAAPKSRTWSILD</sequence>
<protein>
    <submittedName>
        <fullName evidence="1">Uncharacterized protein</fullName>
    </submittedName>
</protein>
<proteinExistence type="predicted"/>